<accession>A0A0H5R7K4</accession>
<comment type="catalytic activity">
    <reaction evidence="11">
        <text>ATP + H2O = ADP + phosphate + H(+)</text>
        <dbReference type="Rhea" id="RHEA:13065"/>
        <dbReference type="ChEBI" id="CHEBI:15377"/>
        <dbReference type="ChEBI" id="CHEBI:15378"/>
        <dbReference type="ChEBI" id="CHEBI:30616"/>
        <dbReference type="ChEBI" id="CHEBI:43474"/>
        <dbReference type="ChEBI" id="CHEBI:456216"/>
        <dbReference type="EC" id="3.6.4.12"/>
    </reaction>
</comment>
<evidence type="ECO:0000256" key="11">
    <source>
        <dbReference type="RuleBase" id="RU365012"/>
    </source>
</evidence>
<comment type="function">
    <text evidence="11">Acts as component of the MCM2-7 complex (MCM complex) which is the replicative helicase essential for 'once per cell cycle' DNA replication initiation and elongation in eukaryotic cells. The active ATPase sites in the MCM2-7 ring are formed through the interaction surfaces of two neighboring subunits such that a critical structure of a conserved arginine finger motif is provided in trans relative to the ATP-binding site of the Walker A box of the adjacent subunit. The six ATPase active sites, however, are likely to contribute differentially to the complex helicase activity.</text>
</comment>
<dbReference type="SUPFAM" id="SSF52540">
    <property type="entry name" value="P-loop containing nucleoside triphosphate hydrolases"/>
    <property type="match status" value="1"/>
</dbReference>
<dbReference type="GO" id="GO:0003697">
    <property type="term" value="F:single-stranded DNA binding"/>
    <property type="evidence" value="ECO:0007669"/>
    <property type="project" value="TreeGrafter"/>
</dbReference>
<dbReference type="InterPro" id="IPR031327">
    <property type="entry name" value="MCM"/>
</dbReference>
<dbReference type="PANTHER" id="PTHR11630:SF26">
    <property type="entry name" value="DNA REPLICATION LICENSING FACTOR MCM7"/>
    <property type="match status" value="1"/>
</dbReference>
<keyword evidence="6 10" id="KW-0067">ATP-binding</keyword>
<evidence type="ECO:0000259" key="12">
    <source>
        <dbReference type="PROSITE" id="PS50051"/>
    </source>
</evidence>
<dbReference type="GO" id="GO:0006270">
    <property type="term" value="P:DNA replication initiation"/>
    <property type="evidence" value="ECO:0007669"/>
    <property type="project" value="InterPro"/>
</dbReference>
<dbReference type="Pfam" id="PF00493">
    <property type="entry name" value="MCM"/>
    <property type="match status" value="1"/>
</dbReference>
<dbReference type="Gene3D" id="2.20.28.10">
    <property type="match status" value="1"/>
</dbReference>
<dbReference type="InterPro" id="IPR027925">
    <property type="entry name" value="MCM_N"/>
</dbReference>
<dbReference type="GO" id="GO:0000727">
    <property type="term" value="P:double-strand break repair via break-induced replication"/>
    <property type="evidence" value="ECO:0007669"/>
    <property type="project" value="TreeGrafter"/>
</dbReference>
<sequence>TVILGVMSSSTAIQYPSYADEQKKCLEFLQRFEKRPESIDMTSSSMADAPVSRFKYVDIMQSVANRVARVVTIDLDDVVAFNPQLAESIISNTVRYLSFFETAIDELLPPASLPITELDVTDVLLSHRQQLVQQNSTDIPRDRENSLPQQLLRRFEVYLRPASSVKEMSMRDIQAQHIGSLIKISGIITRVSDVRPLVSVATYICDDCGNEIYQIVDSKQFMPLTECPSATCVKNEVKGRLHIQTRGSKMVKFQEIRVQELPEQVPVGSVPRSLTVNVRGELTRQCSAGNKVHISGVFLPIPYSGMRALIAGLISDSYVFGQTIELYTKSYSNMEISEDEEVEINELATEPDFLPRLYRSLAPEIFGLDDVKEALLLLLVGGVTKTRQDGLRIRGDLNVLLMGDPGVAKSQLLKHIATVAPRAVYTTGKGSSGVGLTAAVVKDTLTNELILEGGALVLADNGICCIDEFDKMEDADRTAIHEVMEQQTVSIAKAGITTTLNARTSILAAANPIYGRYKVDISAEANINLPPALLSRFDLIFVLRDLPNNDMDVKLSLHVLHVHRYMKQPDSEFEPLPVALLRAYIAKARSFEPIIPETLCNFITEAYLQMRRDGSDLDKDDLPCTPRTLLSILRLSQALARLRFSCEVSYADVDEAIRLMHESRRSTQIASKSLPMFKLRDYQTAIWEMIKQAAQMHQTSRLQRRSLLDSARRKGYSEEQFNTTLSEYEDLNLISCTKNIVVYIGNQVTA</sequence>
<comment type="subcellular location">
    <subcellularLocation>
        <location evidence="1 11">Nucleus</location>
    </subcellularLocation>
</comment>
<dbReference type="GO" id="GO:0016887">
    <property type="term" value="F:ATP hydrolysis activity"/>
    <property type="evidence" value="ECO:0007669"/>
    <property type="project" value="RHEA"/>
</dbReference>
<protein>
    <recommendedName>
        <fullName evidence="11">DNA replication licensing factor MCM7</fullName>
        <ecNumber evidence="11">3.6.4.12</ecNumber>
    </recommendedName>
</protein>
<dbReference type="EC" id="3.6.4.12" evidence="11"/>
<dbReference type="Gene3D" id="3.30.1640.10">
    <property type="entry name" value="mini-chromosome maintenance (MCM) complex, chain A, domain 1"/>
    <property type="match status" value="1"/>
</dbReference>
<dbReference type="Gene3D" id="3.40.50.300">
    <property type="entry name" value="P-loop containing nucleotide triphosphate hydrolases"/>
    <property type="match status" value="1"/>
</dbReference>
<organism evidence="13">
    <name type="scientific">Spongospora subterranea</name>
    <dbReference type="NCBI Taxonomy" id="70186"/>
    <lineage>
        <taxon>Eukaryota</taxon>
        <taxon>Sar</taxon>
        <taxon>Rhizaria</taxon>
        <taxon>Endomyxa</taxon>
        <taxon>Phytomyxea</taxon>
        <taxon>Plasmodiophorida</taxon>
        <taxon>Plasmodiophoridae</taxon>
        <taxon>Spongospora</taxon>
    </lineage>
</organism>
<dbReference type="SMART" id="SM00350">
    <property type="entry name" value="MCM"/>
    <property type="match status" value="1"/>
</dbReference>
<dbReference type="InterPro" id="IPR033762">
    <property type="entry name" value="MCM_OB"/>
</dbReference>
<dbReference type="GO" id="GO:0006271">
    <property type="term" value="P:DNA strand elongation involved in DNA replication"/>
    <property type="evidence" value="ECO:0007669"/>
    <property type="project" value="TreeGrafter"/>
</dbReference>
<keyword evidence="7 10" id="KW-0238">DNA-binding</keyword>
<dbReference type="InterPro" id="IPR027417">
    <property type="entry name" value="P-loop_NTPase"/>
</dbReference>
<name>A0A0H5R7K4_9EUKA</name>
<reference evidence="13" key="1">
    <citation type="submission" date="2015-04" db="EMBL/GenBank/DDBJ databases">
        <title>The genome sequence of the plant pathogenic Rhizarian Plasmodiophora brassicae reveals insights in its biotrophic life cycle and the origin of chitin synthesis.</title>
        <authorList>
            <person name="Schwelm A."/>
            <person name="Fogelqvist J."/>
            <person name="Knaust A."/>
            <person name="Julke S."/>
            <person name="Lilja T."/>
            <person name="Dhandapani V."/>
            <person name="Bonilla-Rosso G."/>
            <person name="Karlsson M."/>
            <person name="Shevchenko A."/>
            <person name="Choi S.R."/>
            <person name="Kim H.G."/>
            <person name="Park J.Y."/>
            <person name="Lim Y.P."/>
            <person name="Ludwig-Muller J."/>
            <person name="Dixelius C."/>
        </authorList>
    </citation>
    <scope>NUCLEOTIDE SEQUENCE</scope>
    <source>
        <tissue evidence="13">Potato root galls</tissue>
    </source>
</reference>
<evidence type="ECO:0000256" key="8">
    <source>
        <dbReference type="ARBA" id="ARBA00023242"/>
    </source>
</evidence>
<dbReference type="Pfam" id="PF17855">
    <property type="entry name" value="MCM_lid"/>
    <property type="match status" value="1"/>
</dbReference>
<keyword evidence="2 11" id="KW-0235">DNA replication</keyword>
<keyword evidence="4 11" id="KW-0378">Hydrolase</keyword>
<dbReference type="Pfam" id="PF17207">
    <property type="entry name" value="MCM_OB"/>
    <property type="match status" value="1"/>
</dbReference>
<dbReference type="FunFam" id="3.40.50.300:FF:000501">
    <property type="entry name" value="DNA replication licensing factor MCM7"/>
    <property type="match status" value="1"/>
</dbReference>
<keyword evidence="9 11" id="KW-0131">Cell cycle</keyword>
<evidence type="ECO:0000313" key="13">
    <source>
        <dbReference type="EMBL" id="CRZ09786.1"/>
    </source>
</evidence>
<dbReference type="EMBL" id="HACM01009344">
    <property type="protein sequence ID" value="CRZ09786.1"/>
    <property type="molecule type" value="Transcribed_RNA"/>
</dbReference>
<dbReference type="InterPro" id="IPR003593">
    <property type="entry name" value="AAA+_ATPase"/>
</dbReference>
<dbReference type="FunFam" id="2.20.28.10:FF:000004">
    <property type="entry name" value="DNA replication licensing factor MCM7"/>
    <property type="match status" value="1"/>
</dbReference>
<dbReference type="SUPFAM" id="SSF50249">
    <property type="entry name" value="Nucleic acid-binding proteins"/>
    <property type="match status" value="1"/>
</dbReference>
<dbReference type="SMART" id="SM00382">
    <property type="entry name" value="AAA"/>
    <property type="match status" value="1"/>
</dbReference>
<dbReference type="InterPro" id="IPR008050">
    <property type="entry name" value="MCM7"/>
</dbReference>
<dbReference type="GO" id="GO:0005524">
    <property type="term" value="F:ATP binding"/>
    <property type="evidence" value="ECO:0007669"/>
    <property type="project" value="UniProtKB-KW"/>
</dbReference>
<dbReference type="PANTHER" id="PTHR11630">
    <property type="entry name" value="DNA REPLICATION LICENSING FACTOR MCM FAMILY MEMBER"/>
    <property type="match status" value="1"/>
</dbReference>
<dbReference type="AlphaFoldDB" id="A0A0H5R7K4"/>
<evidence type="ECO:0000256" key="7">
    <source>
        <dbReference type="ARBA" id="ARBA00023125"/>
    </source>
</evidence>
<dbReference type="PRINTS" id="PR01657">
    <property type="entry name" value="MCMFAMILY"/>
</dbReference>
<evidence type="ECO:0000256" key="5">
    <source>
        <dbReference type="ARBA" id="ARBA00022806"/>
    </source>
</evidence>
<proteinExistence type="inferred from homology"/>
<dbReference type="InterPro" id="IPR001208">
    <property type="entry name" value="MCM_dom"/>
</dbReference>
<evidence type="ECO:0000256" key="3">
    <source>
        <dbReference type="ARBA" id="ARBA00022741"/>
    </source>
</evidence>
<keyword evidence="5 11" id="KW-0347">Helicase</keyword>
<evidence type="ECO:0000256" key="6">
    <source>
        <dbReference type="ARBA" id="ARBA00022840"/>
    </source>
</evidence>
<comment type="similarity">
    <text evidence="10">Belongs to the MCM family.</text>
</comment>
<evidence type="ECO:0000256" key="2">
    <source>
        <dbReference type="ARBA" id="ARBA00022705"/>
    </source>
</evidence>
<evidence type="ECO:0000256" key="9">
    <source>
        <dbReference type="ARBA" id="ARBA00023306"/>
    </source>
</evidence>
<dbReference type="PRINTS" id="PR01663">
    <property type="entry name" value="MCMPROTEIN7"/>
</dbReference>
<dbReference type="PROSITE" id="PS00847">
    <property type="entry name" value="MCM_1"/>
    <property type="match status" value="1"/>
</dbReference>
<keyword evidence="3 10" id="KW-0547">Nucleotide-binding</keyword>
<dbReference type="Pfam" id="PF14551">
    <property type="entry name" value="MCM_N"/>
    <property type="match status" value="1"/>
</dbReference>
<dbReference type="Gene3D" id="2.40.50.140">
    <property type="entry name" value="Nucleic acid-binding proteins"/>
    <property type="match status" value="1"/>
</dbReference>
<dbReference type="InterPro" id="IPR041562">
    <property type="entry name" value="MCM_lid"/>
</dbReference>
<keyword evidence="8 11" id="KW-0539">Nucleus</keyword>
<dbReference type="GO" id="GO:0005634">
    <property type="term" value="C:nucleus"/>
    <property type="evidence" value="ECO:0007669"/>
    <property type="project" value="UniProtKB-SubCell"/>
</dbReference>
<dbReference type="GO" id="GO:0042555">
    <property type="term" value="C:MCM complex"/>
    <property type="evidence" value="ECO:0007669"/>
    <property type="project" value="InterPro"/>
</dbReference>
<dbReference type="PROSITE" id="PS50051">
    <property type="entry name" value="MCM_2"/>
    <property type="match status" value="1"/>
</dbReference>
<feature type="non-terminal residue" evidence="13">
    <location>
        <position position="1"/>
    </location>
</feature>
<gene>
    <name evidence="11" type="primary">MCM7</name>
</gene>
<evidence type="ECO:0000256" key="4">
    <source>
        <dbReference type="ARBA" id="ARBA00022801"/>
    </source>
</evidence>
<evidence type="ECO:0000256" key="10">
    <source>
        <dbReference type="RuleBase" id="RU004070"/>
    </source>
</evidence>
<feature type="domain" description="MCM C-terminal AAA(+) ATPase" evidence="12">
    <location>
        <begin position="353"/>
        <end position="559"/>
    </location>
</feature>
<dbReference type="InterPro" id="IPR018525">
    <property type="entry name" value="MCM_CS"/>
</dbReference>
<evidence type="ECO:0000256" key="1">
    <source>
        <dbReference type="ARBA" id="ARBA00004123"/>
    </source>
</evidence>
<dbReference type="InterPro" id="IPR012340">
    <property type="entry name" value="NA-bd_OB-fold"/>
</dbReference>
<dbReference type="GO" id="GO:0017116">
    <property type="term" value="F:single-stranded DNA helicase activity"/>
    <property type="evidence" value="ECO:0007669"/>
    <property type="project" value="TreeGrafter"/>
</dbReference>